<sequence>MKRWVIIQNRDRYACAFWRSSPVHWSRLGDESKKGKGADEEKVRGLFRGILAAVLAGPVADA</sequence>
<dbReference type="Proteomes" id="UP000317977">
    <property type="component" value="Unassembled WGS sequence"/>
</dbReference>
<evidence type="ECO:0000313" key="1">
    <source>
        <dbReference type="EMBL" id="TWU51683.1"/>
    </source>
</evidence>
<keyword evidence="2" id="KW-1185">Reference proteome</keyword>
<reference evidence="1 2" key="1">
    <citation type="submission" date="2019-02" db="EMBL/GenBank/DDBJ databases">
        <title>Deep-cultivation of Planctomycetes and their phenomic and genomic characterization uncovers novel biology.</title>
        <authorList>
            <person name="Wiegand S."/>
            <person name="Jogler M."/>
            <person name="Boedeker C."/>
            <person name="Pinto D."/>
            <person name="Vollmers J."/>
            <person name="Rivas-Marin E."/>
            <person name="Kohn T."/>
            <person name="Peeters S.H."/>
            <person name="Heuer A."/>
            <person name="Rast P."/>
            <person name="Oberbeckmann S."/>
            <person name="Bunk B."/>
            <person name="Jeske O."/>
            <person name="Meyerdierks A."/>
            <person name="Storesund J.E."/>
            <person name="Kallscheuer N."/>
            <person name="Luecker S."/>
            <person name="Lage O.M."/>
            <person name="Pohl T."/>
            <person name="Merkel B.J."/>
            <person name="Hornburger P."/>
            <person name="Mueller R.-W."/>
            <person name="Bruemmer F."/>
            <person name="Labrenz M."/>
            <person name="Spormann A.M."/>
            <person name="Op Den Camp H."/>
            <person name="Overmann J."/>
            <person name="Amann R."/>
            <person name="Jetten M.S.M."/>
            <person name="Mascher T."/>
            <person name="Medema M.H."/>
            <person name="Devos D.P."/>
            <person name="Kaster A.-K."/>
            <person name="Ovreas L."/>
            <person name="Rohde M."/>
            <person name="Galperin M.Y."/>
            <person name="Jogler C."/>
        </authorList>
    </citation>
    <scope>NUCLEOTIDE SEQUENCE [LARGE SCALE GENOMIC DNA]</scope>
    <source>
        <strain evidence="1 2">Poly59</strain>
    </source>
</reference>
<accession>A0A5C6EPL6</accession>
<organism evidence="1 2">
    <name type="scientific">Rubripirellula reticaptiva</name>
    <dbReference type="NCBI Taxonomy" id="2528013"/>
    <lineage>
        <taxon>Bacteria</taxon>
        <taxon>Pseudomonadati</taxon>
        <taxon>Planctomycetota</taxon>
        <taxon>Planctomycetia</taxon>
        <taxon>Pirellulales</taxon>
        <taxon>Pirellulaceae</taxon>
        <taxon>Rubripirellula</taxon>
    </lineage>
</organism>
<dbReference type="EMBL" id="SJPX01000003">
    <property type="protein sequence ID" value="TWU51683.1"/>
    <property type="molecule type" value="Genomic_DNA"/>
</dbReference>
<dbReference type="AlphaFoldDB" id="A0A5C6EPL6"/>
<protein>
    <submittedName>
        <fullName evidence="1">Uncharacterized protein</fullName>
    </submittedName>
</protein>
<proteinExistence type="predicted"/>
<name>A0A5C6EPL6_9BACT</name>
<evidence type="ECO:0000313" key="2">
    <source>
        <dbReference type="Proteomes" id="UP000317977"/>
    </source>
</evidence>
<comment type="caution">
    <text evidence="1">The sequence shown here is derived from an EMBL/GenBank/DDBJ whole genome shotgun (WGS) entry which is preliminary data.</text>
</comment>
<gene>
    <name evidence="1" type="ORF">Poly59_32780</name>
</gene>